<gene>
    <name evidence="3" type="ORF">ACFPOG_16430</name>
</gene>
<dbReference type="PANTHER" id="PTHR12128">
    <property type="entry name" value="DIHYDRODIPICOLINATE SYNTHASE"/>
    <property type="match status" value="1"/>
</dbReference>
<dbReference type="PANTHER" id="PTHR12128:SF66">
    <property type="entry name" value="4-HYDROXY-2-OXOGLUTARATE ALDOLASE, MITOCHONDRIAL"/>
    <property type="match status" value="1"/>
</dbReference>
<keyword evidence="2" id="KW-0456">Lyase</keyword>
<dbReference type="Gene3D" id="3.20.20.70">
    <property type="entry name" value="Aldolase class I"/>
    <property type="match status" value="1"/>
</dbReference>
<keyword evidence="4" id="KW-1185">Reference proteome</keyword>
<dbReference type="InterPro" id="IPR002220">
    <property type="entry name" value="DapA-like"/>
</dbReference>
<evidence type="ECO:0000313" key="3">
    <source>
        <dbReference type="EMBL" id="MFC5449841.1"/>
    </source>
</evidence>
<protein>
    <submittedName>
        <fullName evidence="3">Dihydrodipicolinate synthase family protein</fullName>
    </submittedName>
</protein>
<dbReference type="CDD" id="cd00408">
    <property type="entry name" value="DHDPS-like"/>
    <property type="match status" value="1"/>
</dbReference>
<dbReference type="EMBL" id="JBHSMJ010000022">
    <property type="protein sequence ID" value="MFC5449841.1"/>
    <property type="molecule type" value="Genomic_DNA"/>
</dbReference>
<dbReference type="SUPFAM" id="SSF51569">
    <property type="entry name" value="Aldolase"/>
    <property type="match status" value="1"/>
</dbReference>
<proteinExistence type="inferred from homology"/>
<evidence type="ECO:0000256" key="1">
    <source>
        <dbReference type="ARBA" id="ARBA00007592"/>
    </source>
</evidence>
<comment type="similarity">
    <text evidence="1">Belongs to the DapA family.</text>
</comment>
<organism evidence="3 4">
    <name type="scientific">Paenibacillus aestuarii</name>
    <dbReference type="NCBI Taxonomy" id="516965"/>
    <lineage>
        <taxon>Bacteria</taxon>
        <taxon>Bacillati</taxon>
        <taxon>Bacillota</taxon>
        <taxon>Bacilli</taxon>
        <taxon>Bacillales</taxon>
        <taxon>Paenibacillaceae</taxon>
        <taxon>Paenibacillus</taxon>
    </lineage>
</organism>
<dbReference type="Proteomes" id="UP001596044">
    <property type="component" value="Unassembled WGS sequence"/>
</dbReference>
<comment type="caution">
    <text evidence="3">The sequence shown here is derived from an EMBL/GenBank/DDBJ whole genome shotgun (WGS) entry which is preliminary data.</text>
</comment>
<dbReference type="Pfam" id="PF00701">
    <property type="entry name" value="DHDPS"/>
    <property type="match status" value="1"/>
</dbReference>
<accession>A0ABW0KA16</accession>
<dbReference type="InterPro" id="IPR013785">
    <property type="entry name" value="Aldolase_TIM"/>
</dbReference>
<evidence type="ECO:0000256" key="2">
    <source>
        <dbReference type="ARBA" id="ARBA00023239"/>
    </source>
</evidence>
<name>A0ABW0KA16_9BACL</name>
<evidence type="ECO:0000313" key="4">
    <source>
        <dbReference type="Proteomes" id="UP001596044"/>
    </source>
</evidence>
<dbReference type="RefSeq" id="WP_270884834.1">
    <property type="nucleotide sequence ID" value="NZ_JAQFVF010000080.1"/>
</dbReference>
<reference evidence="4" key="1">
    <citation type="journal article" date="2019" name="Int. J. Syst. Evol. Microbiol.">
        <title>The Global Catalogue of Microorganisms (GCM) 10K type strain sequencing project: providing services to taxonomists for standard genome sequencing and annotation.</title>
        <authorList>
            <consortium name="The Broad Institute Genomics Platform"/>
            <consortium name="The Broad Institute Genome Sequencing Center for Infectious Disease"/>
            <person name="Wu L."/>
            <person name="Ma J."/>
        </authorList>
    </citation>
    <scope>NUCLEOTIDE SEQUENCE [LARGE SCALE GENOMIC DNA]</scope>
    <source>
        <strain evidence="4">KACC 11904</strain>
    </source>
</reference>
<sequence>MDRNDVNWKGYIPAITTPFDKEGNIDWKGWEHLLEWLLQEGVHGIVVNGTSGEWFSQTVEEQRDLLRRVIDKYRLRYGRRVLRLHRLLRACKTRRL</sequence>